<proteinExistence type="predicted"/>
<organism evidence="2 3">
    <name type="scientific">Myxococcus virescens</name>
    <dbReference type="NCBI Taxonomy" id="83456"/>
    <lineage>
        <taxon>Bacteria</taxon>
        <taxon>Pseudomonadati</taxon>
        <taxon>Myxococcota</taxon>
        <taxon>Myxococcia</taxon>
        <taxon>Myxococcales</taxon>
        <taxon>Cystobacterineae</taxon>
        <taxon>Myxococcaceae</taxon>
        <taxon>Myxococcus</taxon>
    </lineage>
</organism>
<evidence type="ECO:0000313" key="3">
    <source>
        <dbReference type="Proteomes" id="UP000321224"/>
    </source>
</evidence>
<accession>A0A511HDN3</accession>
<dbReference type="AlphaFoldDB" id="A0A511HDN3"/>
<reference evidence="2 3" key="1">
    <citation type="submission" date="2019-07" db="EMBL/GenBank/DDBJ databases">
        <title>Whole genome shotgun sequence of Myxococcus virescens NBRC 100334.</title>
        <authorList>
            <person name="Hosoyama A."/>
            <person name="Uohara A."/>
            <person name="Ohji S."/>
            <person name="Ichikawa N."/>
        </authorList>
    </citation>
    <scope>NUCLEOTIDE SEQUENCE [LARGE SCALE GENOMIC DNA]</scope>
    <source>
        <strain evidence="2 3">NBRC 100334</strain>
    </source>
</reference>
<dbReference type="Proteomes" id="UP000321224">
    <property type="component" value="Unassembled WGS sequence"/>
</dbReference>
<name>A0A511HDN3_9BACT</name>
<feature type="compositionally biased region" description="Basic and acidic residues" evidence="1">
    <location>
        <begin position="31"/>
        <end position="40"/>
    </location>
</feature>
<evidence type="ECO:0000256" key="1">
    <source>
        <dbReference type="SAM" id="MobiDB-lite"/>
    </source>
</evidence>
<gene>
    <name evidence="2" type="ORF">MVI01_34450</name>
</gene>
<comment type="caution">
    <text evidence="2">The sequence shown here is derived from an EMBL/GenBank/DDBJ whole genome shotgun (WGS) entry which is preliminary data.</text>
</comment>
<sequence length="118" mass="12775">MLTWSFGCSEQAATTVERQSDAPATPLSSVRPDHQFEQAKQRTKALGERCATGGESDCHSRLCLRAGPQLDQDYFCSQQCRSDDDCPKAWSCVQIHPSAGGQVCAPPEGWTGAVAESR</sequence>
<dbReference type="EMBL" id="BJVY01000018">
    <property type="protein sequence ID" value="GEL71661.1"/>
    <property type="molecule type" value="Genomic_DNA"/>
</dbReference>
<feature type="region of interest" description="Disordered" evidence="1">
    <location>
        <begin position="13"/>
        <end position="42"/>
    </location>
</feature>
<evidence type="ECO:0000313" key="2">
    <source>
        <dbReference type="EMBL" id="GEL71661.1"/>
    </source>
</evidence>
<protein>
    <submittedName>
        <fullName evidence="2">Uncharacterized protein</fullName>
    </submittedName>
</protein>